<organism evidence="1 2">
    <name type="scientific">Leptospira noguchii str. 2007001578</name>
    <dbReference type="NCBI Taxonomy" id="1049974"/>
    <lineage>
        <taxon>Bacteria</taxon>
        <taxon>Pseudomonadati</taxon>
        <taxon>Spirochaetota</taxon>
        <taxon>Spirochaetia</taxon>
        <taxon>Leptospirales</taxon>
        <taxon>Leptospiraceae</taxon>
        <taxon>Leptospira</taxon>
    </lineage>
</organism>
<keyword evidence="2" id="KW-1185">Reference proteome</keyword>
<proteinExistence type="predicted"/>
<comment type="caution">
    <text evidence="1">The sequence shown here is derived from an EMBL/GenBank/DDBJ whole genome shotgun (WGS) entry which is preliminary data.</text>
</comment>
<accession>A0ABN0J3G9</accession>
<dbReference type="NCBIfam" id="NF038097">
    <property type="entry name" value="KCGN_DNA_rpt"/>
    <property type="match status" value="1"/>
</dbReference>
<protein>
    <submittedName>
        <fullName evidence="1">Uncharacterized protein</fullName>
    </submittedName>
</protein>
<gene>
    <name evidence="1" type="ORF">LEP1GSC035_4489</name>
</gene>
<dbReference type="Proteomes" id="UP000012099">
    <property type="component" value="Unassembled WGS sequence"/>
</dbReference>
<evidence type="ECO:0000313" key="1">
    <source>
        <dbReference type="EMBL" id="EMN01529.1"/>
    </source>
</evidence>
<dbReference type="EMBL" id="AHMH02000051">
    <property type="protein sequence ID" value="EMN01529.1"/>
    <property type="molecule type" value="Genomic_DNA"/>
</dbReference>
<name>A0ABN0J3G9_9LEPT</name>
<sequence length="90" mass="10742">MGTITNQDFTVQLRNCGNYYKSRFYGSTLKMWELLQIVDLTVRFLNCGNYYKSRFYGSTLKMWELLQIKILRFNFENVGTITNQDFTVQL</sequence>
<reference evidence="1 2" key="1">
    <citation type="submission" date="2013-01" db="EMBL/GenBank/DDBJ databases">
        <authorList>
            <person name="Harkins D.M."/>
            <person name="Durkin A.S."/>
            <person name="Brinkac L.M."/>
            <person name="Haft D.H."/>
            <person name="Selengut J.D."/>
            <person name="Sanka R."/>
            <person name="DePew J."/>
            <person name="Purushe J."/>
            <person name="Whelen A.C."/>
            <person name="Vinetz J.M."/>
            <person name="Sutton G.G."/>
            <person name="Nierman W.C."/>
            <person name="Fouts D.E."/>
        </authorList>
    </citation>
    <scope>NUCLEOTIDE SEQUENCE [LARGE SCALE GENOMIC DNA]</scope>
    <source>
        <strain evidence="1 2">2007001578</strain>
    </source>
</reference>
<evidence type="ECO:0000313" key="2">
    <source>
        <dbReference type="Proteomes" id="UP000012099"/>
    </source>
</evidence>